<protein>
    <submittedName>
        <fullName evidence="2">Uncharacterized protein</fullName>
    </submittedName>
</protein>
<dbReference type="Proteomes" id="UP001138997">
    <property type="component" value="Unassembled WGS sequence"/>
</dbReference>
<gene>
    <name evidence="2" type="ORF">LR394_15750</name>
</gene>
<comment type="caution">
    <text evidence="2">The sequence shown here is derived from an EMBL/GenBank/DDBJ whole genome shotgun (WGS) entry which is preliminary data.</text>
</comment>
<evidence type="ECO:0000313" key="3">
    <source>
        <dbReference type="Proteomes" id="UP001138997"/>
    </source>
</evidence>
<accession>A0A9X1NBV8</accession>
<evidence type="ECO:0000313" key="2">
    <source>
        <dbReference type="EMBL" id="MCD5312362.1"/>
    </source>
</evidence>
<organism evidence="2 3">
    <name type="scientific">Kineosporia babensis</name>
    <dbReference type="NCBI Taxonomy" id="499548"/>
    <lineage>
        <taxon>Bacteria</taxon>
        <taxon>Bacillati</taxon>
        <taxon>Actinomycetota</taxon>
        <taxon>Actinomycetes</taxon>
        <taxon>Kineosporiales</taxon>
        <taxon>Kineosporiaceae</taxon>
        <taxon>Kineosporia</taxon>
    </lineage>
</organism>
<sequence>MTDGSSTLSLEDLAPEAGVLRIYRQVFAVLAREHGAMISDVDLLDVDEAIMAAFAEAGTEGMTLETAVASCRRFDQNIVSRRFEVLRGYGAITRVVDHPGERFHRAAFAPYVMLLFLRRLAAAGGQGELHQLLALEGLSIRSPSAGVEDGQGSVNRLSRVFRLMANQLSSLTTTSPVEELREHAELLWGNRALIRQAEEVHSQALGRWPELDRECAQLRTALAAYADASESAAARLIEQAGSTRALGLLPVETWRSFARTADAETLAGVLKGQTFDAVAPWFSPQAMALAVDNAQSSGPVRMPPPRPTGDTDAPTDRPVSADSDLIEFTDRVLARHRRVGVSQLLDDADDWMQARRILSLMVAAHHSPEVNAELTWSDGFRVDPEGPVAWVSGGMFGRTAVPAGRSSEEGSEESTEAVQA</sequence>
<reference evidence="2" key="1">
    <citation type="submission" date="2021-11" db="EMBL/GenBank/DDBJ databases">
        <title>Streptomyces corallinus and Kineosporia corallina sp. nov., two new coral-derived marine actinobacteria.</title>
        <authorList>
            <person name="Buangrab K."/>
            <person name="Sutthacheep M."/>
            <person name="Yeemin T."/>
            <person name="Harunari E."/>
            <person name="Igarashi Y."/>
            <person name="Sripreechasak P."/>
            <person name="Kanchanasin P."/>
            <person name="Tanasupawat S."/>
            <person name="Phongsopitanun W."/>
        </authorList>
    </citation>
    <scope>NUCLEOTIDE SEQUENCE</scope>
    <source>
        <strain evidence="2">JCM 31032</strain>
    </source>
</reference>
<feature type="region of interest" description="Disordered" evidence="1">
    <location>
        <begin position="293"/>
        <end position="320"/>
    </location>
</feature>
<proteinExistence type="predicted"/>
<feature type="region of interest" description="Disordered" evidence="1">
    <location>
        <begin position="400"/>
        <end position="420"/>
    </location>
</feature>
<dbReference type="RefSeq" id="WP_231442485.1">
    <property type="nucleotide sequence ID" value="NZ_JAJOMB010000007.1"/>
</dbReference>
<evidence type="ECO:0000256" key="1">
    <source>
        <dbReference type="SAM" id="MobiDB-lite"/>
    </source>
</evidence>
<feature type="compositionally biased region" description="Acidic residues" evidence="1">
    <location>
        <begin position="409"/>
        <end position="420"/>
    </location>
</feature>
<dbReference type="EMBL" id="JAJOMB010000007">
    <property type="protein sequence ID" value="MCD5312362.1"/>
    <property type="molecule type" value="Genomic_DNA"/>
</dbReference>
<name>A0A9X1NBV8_9ACTN</name>
<keyword evidence="3" id="KW-1185">Reference proteome</keyword>
<dbReference type="AlphaFoldDB" id="A0A9X1NBV8"/>